<dbReference type="Gene3D" id="2.40.480.10">
    <property type="entry name" value="Allene oxide cyclase-like"/>
    <property type="match status" value="1"/>
</dbReference>
<proteinExistence type="inferred from homology"/>
<evidence type="ECO:0000313" key="6">
    <source>
        <dbReference type="EMBL" id="KAJ4848612.1"/>
    </source>
</evidence>
<comment type="caution">
    <text evidence="6">The sequence shown here is derived from an EMBL/GenBank/DDBJ whole genome shotgun (WGS) entry which is preliminary data.</text>
</comment>
<evidence type="ECO:0000256" key="4">
    <source>
        <dbReference type="RuleBase" id="RU363099"/>
    </source>
</evidence>
<comment type="subcellular location">
    <subcellularLocation>
        <location evidence="4">Secreted</location>
        <location evidence="4">Extracellular space</location>
        <location evidence="4">Apoplast</location>
    </subcellularLocation>
</comment>
<keyword evidence="7" id="KW-1185">Reference proteome</keyword>
<keyword evidence="3 4" id="KW-0964">Secreted</keyword>
<organism evidence="6 7">
    <name type="scientific">Turnera subulata</name>
    <dbReference type="NCBI Taxonomy" id="218843"/>
    <lineage>
        <taxon>Eukaryota</taxon>
        <taxon>Viridiplantae</taxon>
        <taxon>Streptophyta</taxon>
        <taxon>Embryophyta</taxon>
        <taxon>Tracheophyta</taxon>
        <taxon>Spermatophyta</taxon>
        <taxon>Magnoliopsida</taxon>
        <taxon>eudicotyledons</taxon>
        <taxon>Gunneridae</taxon>
        <taxon>Pentapetalae</taxon>
        <taxon>rosids</taxon>
        <taxon>fabids</taxon>
        <taxon>Malpighiales</taxon>
        <taxon>Passifloraceae</taxon>
        <taxon>Turnera</taxon>
    </lineage>
</organism>
<feature type="transmembrane region" description="Helical" evidence="5">
    <location>
        <begin position="157"/>
        <end position="183"/>
    </location>
</feature>
<accession>A0A9Q0JPR3</accession>
<comment type="function">
    <text evidence="4">Dirigent proteins impart stereoselectivity on the phenoxy radical-coupling reaction, yielding optically active lignans from two molecules of coniferyl alcohol in the biosynthesis of lignans, flavonolignans, and alkaloids and thus plays a central role in plant secondary metabolism.</text>
</comment>
<comment type="subunit">
    <text evidence="2 4">Homodimer.</text>
</comment>
<gene>
    <name evidence="6" type="ORF">Tsubulata_020320</name>
</gene>
<protein>
    <recommendedName>
        <fullName evidence="4">Dirigent protein</fullName>
    </recommendedName>
</protein>
<keyword evidence="5" id="KW-0812">Transmembrane</keyword>
<sequence>AAKSNSSIFSRNLSPETLGLKKEKLTHLRFYFHDIVGGQHPTAVHVAQAPTTNSSSTFYALVTVINNPLTATPELSSKLVGRAHGIYASASHNGTALLIAINLVFAEGKFNWSSLSILGHNSVISSVREMPIVGGAGVFRFPRGHAEARTHSSIQSLLSWVMMFMSSIIEVINVTIIILILWFT</sequence>
<dbReference type="OrthoDB" id="1864232at2759"/>
<reference evidence="6" key="1">
    <citation type="submission" date="2022-02" db="EMBL/GenBank/DDBJ databases">
        <authorList>
            <person name="Henning P.M."/>
            <person name="McCubbin A.G."/>
            <person name="Shore J.S."/>
        </authorList>
    </citation>
    <scope>NUCLEOTIDE SEQUENCE</scope>
    <source>
        <strain evidence="6">F60SS</strain>
        <tissue evidence="6">Leaves</tissue>
    </source>
</reference>
<dbReference type="PANTHER" id="PTHR21495">
    <property type="entry name" value="NUCLEOPORIN-RELATED"/>
    <property type="match status" value="1"/>
</dbReference>
<reference evidence="6" key="2">
    <citation type="journal article" date="2023" name="Plants (Basel)">
        <title>Annotation of the Turnera subulata (Passifloraceae) Draft Genome Reveals the S-Locus Evolved after the Divergence of Turneroideae from Passifloroideae in a Stepwise Manner.</title>
        <authorList>
            <person name="Henning P.M."/>
            <person name="Roalson E.H."/>
            <person name="Mir W."/>
            <person name="McCubbin A.G."/>
            <person name="Shore J.S."/>
        </authorList>
    </citation>
    <scope>NUCLEOTIDE SEQUENCE</scope>
    <source>
        <strain evidence="6">F60SS</strain>
    </source>
</reference>
<dbReference type="EMBL" id="JAKUCV010000859">
    <property type="protein sequence ID" value="KAJ4848612.1"/>
    <property type="molecule type" value="Genomic_DNA"/>
</dbReference>
<dbReference type="GO" id="GO:0009699">
    <property type="term" value="P:phenylpropanoid biosynthetic process"/>
    <property type="evidence" value="ECO:0007669"/>
    <property type="project" value="UniProtKB-ARBA"/>
</dbReference>
<evidence type="ECO:0000256" key="2">
    <source>
        <dbReference type="ARBA" id="ARBA00011738"/>
    </source>
</evidence>
<comment type="similarity">
    <text evidence="1 4">Belongs to the plant dirigent protein family.</text>
</comment>
<keyword evidence="5" id="KW-0472">Membrane</keyword>
<dbReference type="InterPro" id="IPR044859">
    <property type="entry name" value="Allene_oxi_cyc_Dirigent"/>
</dbReference>
<dbReference type="InterPro" id="IPR004265">
    <property type="entry name" value="Dirigent"/>
</dbReference>
<dbReference type="AlphaFoldDB" id="A0A9Q0JPR3"/>
<dbReference type="Proteomes" id="UP001141552">
    <property type="component" value="Unassembled WGS sequence"/>
</dbReference>
<name>A0A9Q0JPR3_9ROSI</name>
<feature type="non-terminal residue" evidence="6">
    <location>
        <position position="1"/>
    </location>
</feature>
<evidence type="ECO:0000313" key="7">
    <source>
        <dbReference type="Proteomes" id="UP001141552"/>
    </source>
</evidence>
<keyword evidence="4" id="KW-0052">Apoplast</keyword>
<dbReference type="GO" id="GO:0048046">
    <property type="term" value="C:apoplast"/>
    <property type="evidence" value="ECO:0007669"/>
    <property type="project" value="UniProtKB-SubCell"/>
</dbReference>
<dbReference type="Pfam" id="PF03018">
    <property type="entry name" value="Dirigent"/>
    <property type="match status" value="1"/>
</dbReference>
<evidence type="ECO:0000256" key="3">
    <source>
        <dbReference type="ARBA" id="ARBA00022525"/>
    </source>
</evidence>
<keyword evidence="5" id="KW-1133">Transmembrane helix</keyword>
<evidence type="ECO:0000256" key="1">
    <source>
        <dbReference type="ARBA" id="ARBA00010746"/>
    </source>
</evidence>
<evidence type="ECO:0000256" key="5">
    <source>
        <dbReference type="SAM" id="Phobius"/>
    </source>
</evidence>